<name>A0A5B7EHI9_PORTR</name>
<accession>A0A5B7EHI9</accession>
<dbReference type="Gene3D" id="2.30.29.30">
    <property type="entry name" value="Pleckstrin-homology domain (PH domain)/Phosphotyrosine-binding domain (PTB)"/>
    <property type="match status" value="1"/>
</dbReference>
<gene>
    <name evidence="1" type="primary">exoc8</name>
    <name evidence="1" type="ORF">E2C01_025296</name>
</gene>
<evidence type="ECO:0000313" key="2">
    <source>
        <dbReference type="Proteomes" id="UP000324222"/>
    </source>
</evidence>
<dbReference type="InterPro" id="IPR011993">
    <property type="entry name" value="PH-like_dom_sf"/>
</dbReference>
<protein>
    <submittedName>
        <fullName evidence="1">Exocyst complex component 8</fullName>
    </submittedName>
</protein>
<keyword evidence="2" id="KW-1185">Reference proteome</keyword>
<organism evidence="1 2">
    <name type="scientific">Portunus trituberculatus</name>
    <name type="common">Swimming crab</name>
    <name type="synonym">Neptunus trituberculatus</name>
    <dbReference type="NCBI Taxonomy" id="210409"/>
    <lineage>
        <taxon>Eukaryota</taxon>
        <taxon>Metazoa</taxon>
        <taxon>Ecdysozoa</taxon>
        <taxon>Arthropoda</taxon>
        <taxon>Crustacea</taxon>
        <taxon>Multicrustacea</taxon>
        <taxon>Malacostraca</taxon>
        <taxon>Eumalacostraca</taxon>
        <taxon>Eucarida</taxon>
        <taxon>Decapoda</taxon>
        <taxon>Pleocyemata</taxon>
        <taxon>Brachyura</taxon>
        <taxon>Eubrachyura</taxon>
        <taxon>Portunoidea</taxon>
        <taxon>Portunidae</taxon>
        <taxon>Portuninae</taxon>
        <taxon>Portunus</taxon>
    </lineage>
</organism>
<comment type="caution">
    <text evidence="1">The sequence shown here is derived from an EMBL/GenBank/DDBJ whole genome shotgun (WGS) entry which is preliminary data.</text>
</comment>
<dbReference type="OrthoDB" id="642193at2759"/>
<dbReference type="EMBL" id="VSRR010002542">
    <property type="protein sequence ID" value="MPC31994.1"/>
    <property type="molecule type" value="Genomic_DNA"/>
</dbReference>
<evidence type="ECO:0000313" key="1">
    <source>
        <dbReference type="EMBL" id="MPC31994.1"/>
    </source>
</evidence>
<dbReference type="Proteomes" id="UP000324222">
    <property type="component" value="Unassembled WGS sequence"/>
</dbReference>
<dbReference type="AlphaFoldDB" id="A0A5B7EHI9"/>
<proteinExistence type="predicted"/>
<reference evidence="1 2" key="1">
    <citation type="submission" date="2019-05" db="EMBL/GenBank/DDBJ databases">
        <title>Another draft genome of Portunus trituberculatus and its Hox gene families provides insights of decapod evolution.</title>
        <authorList>
            <person name="Jeong J.-H."/>
            <person name="Song I."/>
            <person name="Kim S."/>
            <person name="Choi T."/>
            <person name="Kim D."/>
            <person name="Ryu S."/>
            <person name="Kim W."/>
        </authorList>
    </citation>
    <scope>NUCLEOTIDE SEQUENCE [LARGE SCALE GENOMIC DNA]</scope>
    <source>
        <tissue evidence="1">Muscle</tissue>
    </source>
</reference>
<sequence>MEASVRDGFSGTVPNFYCRGCLKLGDEQFSFLDLESEMYQLSHLITEQKSLLTSLLELSITGERGPGSAAQEMIEVNPQELKRMQNRENRKKLTGLLEKIEGCSHVMEVEDRCLVFDGDLVELKQDDYTAKQRIHAYLLNDSLMIASWLSHRYYICMTL</sequence>